<feature type="domain" description="D-isomer specific 2-hydroxyacid dehydrogenase NAD-binding" evidence="5">
    <location>
        <begin position="159"/>
        <end position="343"/>
    </location>
</feature>
<dbReference type="Pfam" id="PF02826">
    <property type="entry name" value="2-Hacid_dh_C"/>
    <property type="match status" value="1"/>
</dbReference>
<dbReference type="Pfam" id="PF00389">
    <property type="entry name" value="2-Hacid_dh"/>
    <property type="match status" value="1"/>
</dbReference>
<feature type="compositionally biased region" description="Polar residues" evidence="3">
    <location>
        <begin position="9"/>
        <end position="26"/>
    </location>
</feature>
<dbReference type="InterPro" id="IPR006139">
    <property type="entry name" value="D-isomer_2_OHA_DH_cat_dom"/>
</dbReference>
<dbReference type="GO" id="GO:0016618">
    <property type="term" value="F:hydroxypyruvate reductase [NAD(P)H] activity"/>
    <property type="evidence" value="ECO:0007669"/>
    <property type="project" value="TreeGrafter"/>
</dbReference>
<dbReference type="InterPro" id="IPR029753">
    <property type="entry name" value="D-isomer_DH_CS"/>
</dbReference>
<evidence type="ECO:0000256" key="1">
    <source>
        <dbReference type="ARBA" id="ARBA00023002"/>
    </source>
</evidence>
<organism evidence="6 7">
    <name type="scientific">Sodiomyces alkalinus (strain CBS 110278 / VKM F-3762 / F11)</name>
    <name type="common">Alkaliphilic filamentous fungus</name>
    <dbReference type="NCBI Taxonomy" id="1314773"/>
    <lineage>
        <taxon>Eukaryota</taxon>
        <taxon>Fungi</taxon>
        <taxon>Dikarya</taxon>
        <taxon>Ascomycota</taxon>
        <taxon>Pezizomycotina</taxon>
        <taxon>Sordariomycetes</taxon>
        <taxon>Hypocreomycetidae</taxon>
        <taxon>Glomerellales</taxon>
        <taxon>Plectosphaerellaceae</taxon>
        <taxon>Sodiomyces</taxon>
    </lineage>
</organism>
<accession>A0A3N2PJ76</accession>
<gene>
    <name evidence="6" type="ORF">SODALDRAFT_321466</name>
</gene>
<evidence type="ECO:0000256" key="3">
    <source>
        <dbReference type="SAM" id="MobiDB-lite"/>
    </source>
</evidence>
<dbReference type="InterPro" id="IPR050223">
    <property type="entry name" value="D-isomer_2-hydroxyacid_DH"/>
</dbReference>
<dbReference type="Gene3D" id="3.40.50.720">
    <property type="entry name" value="NAD(P)-binding Rossmann-like Domain"/>
    <property type="match status" value="2"/>
</dbReference>
<reference evidence="6 7" key="1">
    <citation type="journal article" date="2018" name="Mol. Ecol.">
        <title>The obligate alkalophilic soda-lake fungus Sodiomyces alkalinus has shifted to a protein diet.</title>
        <authorList>
            <person name="Grum-Grzhimaylo A.A."/>
            <person name="Falkoski D.L."/>
            <person name="van den Heuvel J."/>
            <person name="Valero-Jimenez C.A."/>
            <person name="Min B."/>
            <person name="Choi I.G."/>
            <person name="Lipzen A."/>
            <person name="Daum C.G."/>
            <person name="Aanen D.K."/>
            <person name="Tsang A."/>
            <person name="Henrissat B."/>
            <person name="Bilanenko E.N."/>
            <person name="de Vries R.P."/>
            <person name="van Kan J.A.L."/>
            <person name="Grigoriev I.V."/>
            <person name="Debets A.J.M."/>
        </authorList>
    </citation>
    <scope>NUCLEOTIDE SEQUENCE [LARGE SCALE GENOMIC DNA]</scope>
    <source>
        <strain evidence="6 7">F11</strain>
    </source>
</reference>
<dbReference type="InterPro" id="IPR006140">
    <property type="entry name" value="D-isomer_DH_NAD-bd"/>
</dbReference>
<keyword evidence="7" id="KW-1185">Reference proteome</keyword>
<sequence>MAEPANTPIPGSTPRSGSPTHSQGFRSPSTPSTPTRKKPGVLHIGDPIKYHPDTYALFSARCDIIRPSTAERQRDEFKRALAENRWGDFQAVFRPAWGTGGEMGGWDEELIALLPDSVRVFASAGAGFDWVDVRRLGERGIIYCNSSPAAADAVADFALAMIISTFRHLPWCAAASADPTTFQDCHARATLLSHTLRGQVLGLIGFGHIGQAIAARARPGFGMAVHYHDLVRKDPALEARLSATFHPSLADLLRLADCLVLCTPSTGDGRPVITASTLQRCKPGARFVNVARGGLVDEEALADALESGHLSSVALDVHASEPNVNPRLAALRGDRVLLTCHNAGGTVETHAGFEDLSMRNIMAVLGGGEPITPVNLEFLRRS</sequence>
<name>A0A3N2PJ76_SODAK</name>
<dbReference type="AlphaFoldDB" id="A0A3N2PJ76"/>
<dbReference type="GO" id="GO:0005829">
    <property type="term" value="C:cytosol"/>
    <property type="evidence" value="ECO:0007669"/>
    <property type="project" value="TreeGrafter"/>
</dbReference>
<evidence type="ECO:0000313" key="6">
    <source>
        <dbReference type="EMBL" id="ROT34593.1"/>
    </source>
</evidence>
<dbReference type="Proteomes" id="UP000272025">
    <property type="component" value="Unassembled WGS sequence"/>
</dbReference>
<dbReference type="GO" id="GO:0030267">
    <property type="term" value="F:glyoxylate reductase (NADPH) activity"/>
    <property type="evidence" value="ECO:0007669"/>
    <property type="project" value="TreeGrafter"/>
</dbReference>
<dbReference type="EMBL" id="ML119068">
    <property type="protein sequence ID" value="ROT34593.1"/>
    <property type="molecule type" value="Genomic_DNA"/>
</dbReference>
<evidence type="ECO:0000259" key="5">
    <source>
        <dbReference type="Pfam" id="PF02826"/>
    </source>
</evidence>
<dbReference type="PANTHER" id="PTHR10996">
    <property type="entry name" value="2-HYDROXYACID DEHYDROGENASE-RELATED"/>
    <property type="match status" value="1"/>
</dbReference>
<dbReference type="PROSITE" id="PS00671">
    <property type="entry name" value="D_2_HYDROXYACID_DH_3"/>
    <property type="match status" value="1"/>
</dbReference>
<evidence type="ECO:0000256" key="2">
    <source>
        <dbReference type="RuleBase" id="RU003719"/>
    </source>
</evidence>
<dbReference type="GO" id="GO:0051287">
    <property type="term" value="F:NAD binding"/>
    <property type="evidence" value="ECO:0007669"/>
    <property type="project" value="InterPro"/>
</dbReference>
<evidence type="ECO:0000259" key="4">
    <source>
        <dbReference type="Pfam" id="PF00389"/>
    </source>
</evidence>
<dbReference type="InterPro" id="IPR036291">
    <property type="entry name" value="NAD(P)-bd_dom_sf"/>
</dbReference>
<feature type="domain" description="D-isomer specific 2-hydroxyacid dehydrogenase catalytic" evidence="4">
    <location>
        <begin position="107"/>
        <end position="375"/>
    </location>
</feature>
<proteinExistence type="inferred from homology"/>
<keyword evidence="1 2" id="KW-0560">Oxidoreductase</keyword>
<dbReference type="RefSeq" id="XP_028462399.1">
    <property type="nucleotide sequence ID" value="XM_028609624.1"/>
</dbReference>
<dbReference type="CDD" id="cd12168">
    <property type="entry name" value="Mand_dh_like"/>
    <property type="match status" value="1"/>
</dbReference>
<dbReference type="SUPFAM" id="SSF52283">
    <property type="entry name" value="Formate/glycerate dehydrogenase catalytic domain-like"/>
    <property type="match status" value="1"/>
</dbReference>
<dbReference type="GeneID" id="39578102"/>
<dbReference type="STRING" id="1314773.A0A3N2PJ76"/>
<protein>
    <submittedName>
        <fullName evidence="6">D-isomer specific 2-hydroxyacid dehydrogenase</fullName>
    </submittedName>
</protein>
<dbReference type="PANTHER" id="PTHR10996:SF281">
    <property type="entry name" value="D-ISOMER SPECIFIC 2-HYDROXYACID DEHYDROGENASE NAD-BINDING DOMAIN-CONTAINING PROTEIN-RELATED"/>
    <property type="match status" value="1"/>
</dbReference>
<comment type="similarity">
    <text evidence="2">Belongs to the D-isomer specific 2-hydroxyacid dehydrogenase family.</text>
</comment>
<evidence type="ECO:0000313" key="7">
    <source>
        <dbReference type="Proteomes" id="UP000272025"/>
    </source>
</evidence>
<dbReference type="OrthoDB" id="9991913at2759"/>
<feature type="region of interest" description="Disordered" evidence="3">
    <location>
        <begin position="1"/>
        <end position="44"/>
    </location>
</feature>
<dbReference type="SUPFAM" id="SSF51735">
    <property type="entry name" value="NAD(P)-binding Rossmann-fold domains"/>
    <property type="match status" value="1"/>
</dbReference>